<evidence type="ECO:0000256" key="2">
    <source>
        <dbReference type="ARBA" id="ARBA00022679"/>
    </source>
</evidence>
<keyword evidence="3" id="KW-0012">Acyltransferase</keyword>
<dbReference type="GO" id="GO:0004092">
    <property type="term" value="F:carnitine O-acetyltransferase activity"/>
    <property type="evidence" value="ECO:0007669"/>
    <property type="project" value="TreeGrafter"/>
</dbReference>
<organism evidence="7 8">
    <name type="scientific">Caenorhabditis bovis</name>
    <dbReference type="NCBI Taxonomy" id="2654633"/>
    <lineage>
        <taxon>Eukaryota</taxon>
        <taxon>Metazoa</taxon>
        <taxon>Ecdysozoa</taxon>
        <taxon>Nematoda</taxon>
        <taxon>Chromadorea</taxon>
        <taxon>Rhabditida</taxon>
        <taxon>Rhabditina</taxon>
        <taxon>Rhabditomorpha</taxon>
        <taxon>Rhabditoidea</taxon>
        <taxon>Rhabditidae</taxon>
        <taxon>Peloderinae</taxon>
        <taxon>Caenorhabditis</taxon>
    </lineage>
</organism>
<dbReference type="Proteomes" id="UP000494206">
    <property type="component" value="Unassembled WGS sequence"/>
</dbReference>
<dbReference type="InterPro" id="IPR023213">
    <property type="entry name" value="CAT-like_dom_sf"/>
</dbReference>
<evidence type="ECO:0000256" key="3">
    <source>
        <dbReference type="ARBA" id="ARBA00023315"/>
    </source>
</evidence>
<sequence length="628" mass="70387">MVYISYVRPHLTALVKRGALAAGSTMSRYSSSDIQLPRLPVPHPRKTLQHFLDFSVALQSKTEYQATESIVKNFIENDLPNLQPLLEKRAQEMPNWLSPWWLNVAYLAARTPLPVVTSPGVLFPKFDYNTLDGQLEYAAKIAQATTKYHLLAKNNQLKADTAGGAPLDMSQYKFLFGTTRVPKFGADEIKYGCDYNETLKHIIVIHNGHYFRVQILGDDEKLLSLNVLVRQFKEVCSLSSTANPDPVGIISADGRDRWAKVYTTLKKDPKNAKNLETIEKALFVVCLDKPTDPPAGYTEKDEQSRQALHGGGSRANSLNRWFDKTIQYTIGSNGYTGMTYEHTPADGPPVGALMDYVCDEIKANSFVENGEDKIGSVEKLDFTVDDEIRKTIKKSTSNMDKIAQDLDITAFTFSSFGKNFPKKSKVSPDSFIQMAFQLAFYRIHSSLGPTYETATLRKFVDGRTENIRSPNTAAARFVKMMVAKPPKPIADVNDALINACNSHKKYTVDCMNAAGMDRHLLAWKLLAVENNLPTPELFGSEAYQQMMHFQISTSQVPTKNFIQMCFGPSALDCYGICYNPQETEFHFMISTFKSYGSTSSKKFAKELGRALLDMRSIINKANKDMSKL</sequence>
<dbReference type="SUPFAM" id="SSF52777">
    <property type="entry name" value="CoA-dependent acyltransferases"/>
    <property type="match status" value="2"/>
</dbReference>
<dbReference type="PANTHER" id="PTHR22589">
    <property type="entry name" value="CARNITINE O-ACYLTRANSFERASE"/>
    <property type="match status" value="1"/>
</dbReference>
<protein>
    <recommendedName>
        <fullName evidence="6">Choline/carnitine acyltransferase domain-containing protein</fullName>
    </recommendedName>
</protein>
<dbReference type="InterPro" id="IPR000542">
    <property type="entry name" value="Carn_acyl_trans"/>
</dbReference>
<dbReference type="InterPro" id="IPR042231">
    <property type="entry name" value="Cho/carn_acyl_trans_2"/>
</dbReference>
<dbReference type="GO" id="GO:0019254">
    <property type="term" value="P:carnitine metabolic process, CoA-linked"/>
    <property type="evidence" value="ECO:0007669"/>
    <property type="project" value="TreeGrafter"/>
</dbReference>
<keyword evidence="2" id="KW-0808">Transferase</keyword>
<evidence type="ECO:0000256" key="5">
    <source>
        <dbReference type="SAM" id="MobiDB-lite"/>
    </source>
</evidence>
<dbReference type="EMBL" id="CADEPM010000002">
    <property type="protein sequence ID" value="CAB3400529.1"/>
    <property type="molecule type" value="Genomic_DNA"/>
</dbReference>
<feature type="region of interest" description="Disordered" evidence="5">
    <location>
        <begin position="294"/>
        <end position="314"/>
    </location>
</feature>
<feature type="domain" description="Choline/carnitine acyltransferase" evidence="6">
    <location>
        <begin position="39"/>
        <end position="607"/>
    </location>
</feature>
<comment type="similarity">
    <text evidence="1">Belongs to the carnitine/choline acetyltransferase family.</text>
</comment>
<name>A0A8S1ERL2_9PELO</name>
<gene>
    <name evidence="7" type="ORF">CBOVIS_LOCUS3447</name>
</gene>
<dbReference type="Pfam" id="PF00755">
    <property type="entry name" value="Carn_acyltransf"/>
    <property type="match status" value="1"/>
</dbReference>
<dbReference type="AlphaFoldDB" id="A0A8S1ERL2"/>
<dbReference type="Gene3D" id="3.30.559.10">
    <property type="entry name" value="Chloramphenicol acetyltransferase-like domain"/>
    <property type="match status" value="1"/>
</dbReference>
<dbReference type="OrthoDB" id="240216at2759"/>
<evidence type="ECO:0000313" key="8">
    <source>
        <dbReference type="Proteomes" id="UP000494206"/>
    </source>
</evidence>
<dbReference type="InterPro" id="IPR039551">
    <property type="entry name" value="Cho/carn_acyl_trans"/>
</dbReference>
<evidence type="ECO:0000313" key="7">
    <source>
        <dbReference type="EMBL" id="CAB3400529.1"/>
    </source>
</evidence>
<keyword evidence="8" id="KW-1185">Reference proteome</keyword>
<dbReference type="PANTHER" id="PTHR22589:SF103">
    <property type="entry name" value="CARNITINE O-ACETYL-TRANSFERASE, ISOFORM A-RELATED"/>
    <property type="match status" value="1"/>
</dbReference>
<evidence type="ECO:0000256" key="4">
    <source>
        <dbReference type="PIRSR" id="PIRSR600542-1"/>
    </source>
</evidence>
<reference evidence="7 8" key="1">
    <citation type="submission" date="2020-04" db="EMBL/GenBank/DDBJ databases">
        <authorList>
            <person name="Laetsch R D."/>
            <person name="Stevens L."/>
            <person name="Kumar S."/>
            <person name="Blaxter L. M."/>
        </authorList>
    </citation>
    <scope>NUCLEOTIDE SEQUENCE [LARGE SCALE GENOMIC DNA]</scope>
</reference>
<comment type="caution">
    <text evidence="7">The sequence shown here is derived from an EMBL/GenBank/DDBJ whole genome shotgun (WGS) entry which is preliminary data.</text>
</comment>
<dbReference type="GO" id="GO:0005777">
    <property type="term" value="C:peroxisome"/>
    <property type="evidence" value="ECO:0007669"/>
    <property type="project" value="TreeGrafter"/>
</dbReference>
<proteinExistence type="inferred from homology"/>
<dbReference type="Gene3D" id="3.30.559.70">
    <property type="entry name" value="Choline/Carnitine o-acyltransferase, domain 2"/>
    <property type="match status" value="1"/>
</dbReference>
<evidence type="ECO:0000256" key="1">
    <source>
        <dbReference type="ARBA" id="ARBA00005232"/>
    </source>
</evidence>
<accession>A0A8S1ERL2</accession>
<feature type="active site" description="Proton acceptor" evidence="4">
    <location>
        <position position="342"/>
    </location>
</feature>
<evidence type="ECO:0000259" key="6">
    <source>
        <dbReference type="Pfam" id="PF00755"/>
    </source>
</evidence>
<dbReference type="FunFam" id="3.30.559.10:FF:000049">
    <property type="entry name" value="Choline O-acetyltransferase, putative"/>
    <property type="match status" value="1"/>
</dbReference>